<sequence>MLSSLQLEALSFSLLFMVTQCYFCHSYKSFKLAFPFQGNL</sequence>
<reference evidence="1" key="2">
    <citation type="journal article" date="2015" name="Data Brief">
        <title>Shoot transcriptome of the giant reed, Arundo donax.</title>
        <authorList>
            <person name="Barrero R.A."/>
            <person name="Guerrero F.D."/>
            <person name="Moolhuijzen P."/>
            <person name="Goolsby J.A."/>
            <person name="Tidwell J."/>
            <person name="Bellgard S.E."/>
            <person name="Bellgard M.I."/>
        </authorList>
    </citation>
    <scope>NUCLEOTIDE SEQUENCE</scope>
    <source>
        <tissue evidence="1">Shoot tissue taken approximately 20 cm above the soil surface</tissue>
    </source>
</reference>
<reference evidence="1" key="1">
    <citation type="submission" date="2014-09" db="EMBL/GenBank/DDBJ databases">
        <authorList>
            <person name="Magalhaes I.L.F."/>
            <person name="Oliveira U."/>
            <person name="Santos F.R."/>
            <person name="Vidigal T.H.D.A."/>
            <person name="Brescovit A.D."/>
            <person name="Santos A.J."/>
        </authorList>
    </citation>
    <scope>NUCLEOTIDE SEQUENCE</scope>
    <source>
        <tissue evidence="1">Shoot tissue taken approximately 20 cm above the soil surface</tissue>
    </source>
</reference>
<evidence type="ECO:0000313" key="1">
    <source>
        <dbReference type="EMBL" id="JAD78909.1"/>
    </source>
</evidence>
<organism evidence="1">
    <name type="scientific">Arundo donax</name>
    <name type="common">Giant reed</name>
    <name type="synonym">Donax arundinaceus</name>
    <dbReference type="NCBI Taxonomy" id="35708"/>
    <lineage>
        <taxon>Eukaryota</taxon>
        <taxon>Viridiplantae</taxon>
        <taxon>Streptophyta</taxon>
        <taxon>Embryophyta</taxon>
        <taxon>Tracheophyta</taxon>
        <taxon>Spermatophyta</taxon>
        <taxon>Magnoliopsida</taxon>
        <taxon>Liliopsida</taxon>
        <taxon>Poales</taxon>
        <taxon>Poaceae</taxon>
        <taxon>PACMAD clade</taxon>
        <taxon>Arundinoideae</taxon>
        <taxon>Arundineae</taxon>
        <taxon>Arundo</taxon>
    </lineage>
</organism>
<proteinExistence type="predicted"/>
<protein>
    <submittedName>
        <fullName evidence="1">Uncharacterized protein</fullName>
    </submittedName>
</protein>
<name>A0A0A9CRD3_ARUDO</name>
<dbReference type="EMBL" id="GBRH01218986">
    <property type="protein sequence ID" value="JAD78909.1"/>
    <property type="molecule type" value="Transcribed_RNA"/>
</dbReference>
<accession>A0A0A9CRD3</accession>
<dbReference type="AlphaFoldDB" id="A0A0A9CRD3"/>